<feature type="region of interest" description="Disordered" evidence="1">
    <location>
        <begin position="339"/>
        <end position="370"/>
    </location>
</feature>
<evidence type="ECO:0000313" key="3">
    <source>
        <dbReference type="Proteomes" id="UP001383192"/>
    </source>
</evidence>
<protein>
    <submittedName>
        <fullName evidence="2">Uncharacterized protein</fullName>
    </submittedName>
</protein>
<organism evidence="2 3">
    <name type="scientific">Paramarasmius palmivorus</name>
    <dbReference type="NCBI Taxonomy" id="297713"/>
    <lineage>
        <taxon>Eukaryota</taxon>
        <taxon>Fungi</taxon>
        <taxon>Dikarya</taxon>
        <taxon>Basidiomycota</taxon>
        <taxon>Agaricomycotina</taxon>
        <taxon>Agaricomycetes</taxon>
        <taxon>Agaricomycetidae</taxon>
        <taxon>Agaricales</taxon>
        <taxon>Marasmiineae</taxon>
        <taxon>Marasmiaceae</taxon>
        <taxon>Paramarasmius</taxon>
    </lineage>
</organism>
<comment type="caution">
    <text evidence="2">The sequence shown here is derived from an EMBL/GenBank/DDBJ whole genome shotgun (WGS) entry which is preliminary data.</text>
</comment>
<reference evidence="2 3" key="1">
    <citation type="submission" date="2024-01" db="EMBL/GenBank/DDBJ databases">
        <title>A draft genome for a cacao thread blight-causing isolate of Paramarasmius palmivorus.</title>
        <authorList>
            <person name="Baruah I.K."/>
            <person name="Bukari Y."/>
            <person name="Amoako-Attah I."/>
            <person name="Meinhardt L.W."/>
            <person name="Bailey B.A."/>
            <person name="Cohen S.P."/>
        </authorList>
    </citation>
    <scope>NUCLEOTIDE SEQUENCE [LARGE SCALE GENOMIC DNA]</scope>
    <source>
        <strain evidence="2 3">GH-12</strain>
    </source>
</reference>
<dbReference type="Proteomes" id="UP001383192">
    <property type="component" value="Unassembled WGS sequence"/>
</dbReference>
<keyword evidence="3" id="KW-1185">Reference proteome</keyword>
<gene>
    <name evidence="2" type="ORF">VNI00_005222</name>
</gene>
<evidence type="ECO:0000313" key="2">
    <source>
        <dbReference type="EMBL" id="KAK7051110.1"/>
    </source>
</evidence>
<sequence>MTPSDIEVFRKVSSSTRSQVQCYDRVVFGENSIYGAFFTSPEDILKFRIEQAATGAIVSGSVIVKVLSRLRFKPADLDVFVKGCHALRVGNVLVLLGFKFAPLAAVRDGNRLRSVEQSPDFAAAVETELRSCNPNTGTVEDRYENTTIAGVFNFEREGGARIQIVATRGEPVETILGFHSTAVMNIATATQVISLYPRTTFVHHKSLFLRPPNQAVFNARVKYTSRGWSCVDTIPAVDYLEYGSELSGCTRWVGDPRCWTINLTPLPQDASLDSAYAHLLTTSWNIRQIDATSARIVKTRLTSPLLSNSYVVTWEAEQAKHEDPDASVERQTIAIEAGVVEETGPDGGSEVDDESVTGSSSDLSETSPSEHECEVAALDMWNYMAAKGDCYHGTIDDENGLDQAVTAYIEGLYPYIRHSETTDYNILRLRRRFSVIPTLFPEITEPATLPTAHVVLLVLDCVQRVVSACSGEDVKFNVQFTKRTINGREHICTQCVIVVPTRELKEVRRRVGNWTEGTFAYARLTTIVRDFI</sequence>
<feature type="compositionally biased region" description="Low complexity" evidence="1">
    <location>
        <begin position="356"/>
        <end position="367"/>
    </location>
</feature>
<accession>A0AAW0DJE6</accession>
<dbReference type="AlphaFoldDB" id="A0AAW0DJE6"/>
<name>A0AAW0DJE6_9AGAR</name>
<evidence type="ECO:0000256" key="1">
    <source>
        <dbReference type="SAM" id="MobiDB-lite"/>
    </source>
</evidence>
<dbReference type="EMBL" id="JAYKXP010000014">
    <property type="protein sequence ID" value="KAK7051110.1"/>
    <property type="molecule type" value="Genomic_DNA"/>
</dbReference>
<proteinExistence type="predicted"/>